<proteinExistence type="predicted"/>
<evidence type="ECO:0000259" key="8">
    <source>
        <dbReference type="SMART" id="SM00831"/>
    </source>
</evidence>
<keyword evidence="4" id="KW-0067">ATP-binding</keyword>
<dbReference type="InterPro" id="IPR008250">
    <property type="entry name" value="ATPase_P-typ_transduc_dom_A_sf"/>
</dbReference>
<dbReference type="SUPFAM" id="SSF81660">
    <property type="entry name" value="Metal cation-transporting ATPase, ATP-binding domain N"/>
    <property type="match status" value="1"/>
</dbReference>
<dbReference type="EMBL" id="LCBY01000074">
    <property type="protein sequence ID" value="KKS19780.1"/>
    <property type="molecule type" value="Genomic_DNA"/>
</dbReference>
<dbReference type="GO" id="GO:0005524">
    <property type="term" value="F:ATP binding"/>
    <property type="evidence" value="ECO:0007669"/>
    <property type="project" value="UniProtKB-KW"/>
</dbReference>
<dbReference type="Pfam" id="PF00690">
    <property type="entry name" value="Cation_ATPase_N"/>
    <property type="match status" value="1"/>
</dbReference>
<feature type="transmembrane region" description="Helical" evidence="7">
    <location>
        <begin position="216"/>
        <end position="236"/>
    </location>
</feature>
<keyword evidence="5 7" id="KW-1133">Transmembrane helix</keyword>
<accession>A0A0G0X475</accession>
<dbReference type="InterPro" id="IPR018303">
    <property type="entry name" value="ATPase_P-typ_P_site"/>
</dbReference>
<dbReference type="PROSITE" id="PS00154">
    <property type="entry name" value="ATPASE_E1_E2"/>
    <property type="match status" value="1"/>
</dbReference>
<dbReference type="Gene3D" id="1.20.1110.10">
    <property type="entry name" value="Calcium-transporting ATPase, transmembrane domain"/>
    <property type="match status" value="1"/>
</dbReference>
<organism evidence="9 10">
    <name type="scientific">Candidatus Roizmanbacteria bacterium GW2011_GWC2_41_7</name>
    <dbReference type="NCBI Taxonomy" id="1618487"/>
    <lineage>
        <taxon>Bacteria</taxon>
        <taxon>Candidatus Roizmaniibacteriota</taxon>
    </lineage>
</organism>
<dbReference type="NCBIfam" id="TIGR01494">
    <property type="entry name" value="ATPase_P-type"/>
    <property type="match status" value="1"/>
</dbReference>
<keyword evidence="6 7" id="KW-0472">Membrane</keyword>
<name>A0A0G0X475_9BACT</name>
<dbReference type="GO" id="GO:0016887">
    <property type="term" value="F:ATP hydrolysis activity"/>
    <property type="evidence" value="ECO:0007669"/>
    <property type="project" value="InterPro"/>
</dbReference>
<feature type="non-terminal residue" evidence="9">
    <location>
        <position position="411"/>
    </location>
</feature>
<protein>
    <recommendedName>
        <fullName evidence="8">Cation-transporting P-type ATPase N-terminal domain-containing protein</fullName>
    </recommendedName>
</protein>
<dbReference type="AlphaFoldDB" id="A0A0G0X475"/>
<dbReference type="InterPro" id="IPR059000">
    <property type="entry name" value="ATPase_P-type_domA"/>
</dbReference>
<evidence type="ECO:0000256" key="3">
    <source>
        <dbReference type="ARBA" id="ARBA00022741"/>
    </source>
</evidence>
<dbReference type="PANTHER" id="PTHR42861">
    <property type="entry name" value="CALCIUM-TRANSPORTING ATPASE"/>
    <property type="match status" value="1"/>
</dbReference>
<evidence type="ECO:0000256" key="7">
    <source>
        <dbReference type="SAM" id="Phobius"/>
    </source>
</evidence>
<dbReference type="SUPFAM" id="SSF81665">
    <property type="entry name" value="Calcium ATPase, transmembrane domain M"/>
    <property type="match status" value="1"/>
</dbReference>
<evidence type="ECO:0000313" key="10">
    <source>
        <dbReference type="Proteomes" id="UP000034371"/>
    </source>
</evidence>
<dbReference type="Pfam" id="PF00122">
    <property type="entry name" value="E1-E2_ATPase"/>
    <property type="match status" value="1"/>
</dbReference>
<evidence type="ECO:0000256" key="5">
    <source>
        <dbReference type="ARBA" id="ARBA00022989"/>
    </source>
</evidence>
<comment type="caution">
    <text evidence="9">The sequence shown here is derived from an EMBL/GenBank/DDBJ whole genome shotgun (WGS) entry which is preliminary data.</text>
</comment>
<dbReference type="InterPro" id="IPR001757">
    <property type="entry name" value="P_typ_ATPase"/>
</dbReference>
<feature type="domain" description="Cation-transporting P-type ATPase N-terminal" evidence="8">
    <location>
        <begin position="1"/>
        <end position="61"/>
    </location>
</feature>
<gene>
    <name evidence="9" type="ORF">UU78_C0074G0006</name>
</gene>
<evidence type="ECO:0000256" key="2">
    <source>
        <dbReference type="ARBA" id="ARBA00022692"/>
    </source>
</evidence>
<dbReference type="SUPFAM" id="SSF81653">
    <property type="entry name" value="Calcium ATPase, transduction domain A"/>
    <property type="match status" value="1"/>
</dbReference>
<dbReference type="PRINTS" id="PR00121">
    <property type="entry name" value="NAKATPASE"/>
</dbReference>
<evidence type="ECO:0000313" key="9">
    <source>
        <dbReference type="EMBL" id="KKS19780.1"/>
    </source>
</evidence>
<keyword evidence="2 7" id="KW-0812">Transmembrane</keyword>
<dbReference type="InterPro" id="IPR004014">
    <property type="entry name" value="ATPase_P-typ_cation-transptr_N"/>
</dbReference>
<dbReference type="InterPro" id="IPR023298">
    <property type="entry name" value="ATPase_P-typ_TM_dom_sf"/>
</dbReference>
<evidence type="ECO:0000256" key="4">
    <source>
        <dbReference type="ARBA" id="ARBA00022840"/>
    </source>
</evidence>
<comment type="subcellular location">
    <subcellularLocation>
        <location evidence="1">Membrane</location>
        <topology evidence="1">Multi-pass membrane protein</topology>
    </subcellularLocation>
</comment>
<dbReference type="InterPro" id="IPR023214">
    <property type="entry name" value="HAD_sf"/>
</dbReference>
<evidence type="ECO:0000256" key="6">
    <source>
        <dbReference type="ARBA" id="ARBA00023136"/>
    </source>
</evidence>
<dbReference type="GO" id="GO:0016020">
    <property type="term" value="C:membrane"/>
    <property type="evidence" value="ECO:0007669"/>
    <property type="project" value="UniProtKB-SubCell"/>
</dbReference>
<dbReference type="InterPro" id="IPR023299">
    <property type="entry name" value="ATPase_P-typ_cyto_dom_N"/>
</dbReference>
<dbReference type="Gene3D" id="2.70.150.10">
    <property type="entry name" value="Calcium-transporting ATPase, cytoplasmic transduction domain A"/>
    <property type="match status" value="1"/>
</dbReference>
<feature type="transmembrane region" description="Helical" evidence="7">
    <location>
        <begin position="45"/>
        <end position="74"/>
    </location>
</feature>
<sequence length="411" mass="45068">MQTEYQGLSQREVIQRRTEFGLNILPEAPPPSNLSVFLSQLKNPLVYVLLFASILTILINHISDTIIILFAVILNTTLGYIQERKASLALRALKKYITHSATVIRDGKQQTIHTTYLVPGDIVLLHQGSAVPADGILLSANRLYMNEAMLTGESVPVLKKGQDEVSMGTTVSSGQGIFTITHTGAQTKMGEIAQKIQKPEELTPLQKQLKTFSSQLVRAIAILLFFVIAIGLLYQFSMTELFVTAIALAVSSIPEGLLVSLTVVLAIGMQRILKRRGLVKKLAAAETLGGVTVICIDKTGTLTQGSMEVVEHIGNAHDLATQVVLANDLDDPMMIAAFAWGKKEAEQLLTTHKKIDNIPFSPKERFSTSLYSWTDKNHMLFVNGAPELLLSFTSLEQSEKNTILETINTLT</sequence>
<evidence type="ECO:0000256" key="1">
    <source>
        <dbReference type="ARBA" id="ARBA00004141"/>
    </source>
</evidence>
<dbReference type="Gene3D" id="3.40.50.1000">
    <property type="entry name" value="HAD superfamily/HAD-like"/>
    <property type="match status" value="1"/>
</dbReference>
<reference evidence="9 10" key="1">
    <citation type="journal article" date="2015" name="Nature">
        <title>rRNA introns, odd ribosomes, and small enigmatic genomes across a large radiation of phyla.</title>
        <authorList>
            <person name="Brown C.T."/>
            <person name="Hug L.A."/>
            <person name="Thomas B.C."/>
            <person name="Sharon I."/>
            <person name="Castelle C.J."/>
            <person name="Singh A."/>
            <person name="Wilkins M.J."/>
            <person name="Williams K.H."/>
            <person name="Banfield J.F."/>
        </authorList>
    </citation>
    <scope>NUCLEOTIDE SEQUENCE [LARGE SCALE GENOMIC DNA]</scope>
</reference>
<keyword evidence="3" id="KW-0547">Nucleotide-binding</keyword>
<feature type="transmembrane region" description="Helical" evidence="7">
    <location>
        <begin position="242"/>
        <end position="267"/>
    </location>
</feature>
<dbReference type="Proteomes" id="UP000034371">
    <property type="component" value="Unassembled WGS sequence"/>
</dbReference>
<dbReference type="SMART" id="SM00831">
    <property type="entry name" value="Cation_ATPase_N"/>
    <property type="match status" value="1"/>
</dbReference>
<dbReference type="PRINTS" id="PR00119">
    <property type="entry name" value="CATATPASE"/>
</dbReference>